<proteinExistence type="inferred from homology"/>
<dbReference type="GO" id="GO:0016829">
    <property type="term" value="F:lyase activity"/>
    <property type="evidence" value="ECO:0007669"/>
    <property type="project" value="InterPro"/>
</dbReference>
<evidence type="ECO:0000259" key="3">
    <source>
        <dbReference type="Pfam" id="PF03972"/>
    </source>
</evidence>
<evidence type="ECO:0000313" key="5">
    <source>
        <dbReference type="EMBL" id="KPI34802.1"/>
    </source>
</evidence>
<feature type="region of interest" description="Disordered" evidence="2">
    <location>
        <begin position="1"/>
        <end position="21"/>
    </location>
</feature>
<evidence type="ECO:0000256" key="2">
    <source>
        <dbReference type="SAM" id="MobiDB-lite"/>
    </source>
</evidence>
<dbReference type="InterPro" id="IPR045336">
    <property type="entry name" value="MmgE_PrpD_N"/>
</dbReference>
<feature type="compositionally biased region" description="Low complexity" evidence="2">
    <location>
        <begin position="1"/>
        <end position="17"/>
    </location>
</feature>
<dbReference type="RefSeq" id="XP_017994765.1">
    <property type="nucleotide sequence ID" value="XM_018138970.1"/>
</dbReference>
<gene>
    <name evidence="5" type="ORF">AB675_10215</name>
</gene>
<feature type="domain" description="MmgE/PrpD N-terminal" evidence="3">
    <location>
        <begin position="21"/>
        <end position="277"/>
    </location>
</feature>
<dbReference type="PANTHER" id="PTHR16943">
    <property type="entry name" value="2-METHYLCITRATE DEHYDRATASE-RELATED"/>
    <property type="match status" value="1"/>
</dbReference>
<keyword evidence="6" id="KW-1185">Reference proteome</keyword>
<reference evidence="5 6" key="1">
    <citation type="submission" date="2015-06" db="EMBL/GenBank/DDBJ databases">
        <title>Draft genome of the ant-associated black yeast Phialophora attae CBS 131958.</title>
        <authorList>
            <person name="Moreno L.F."/>
            <person name="Stielow B.J."/>
            <person name="de Hoog S."/>
            <person name="Vicente V.A."/>
            <person name="Weiss V.A."/>
            <person name="de Vries M."/>
            <person name="Cruz L.M."/>
            <person name="Souza E.M."/>
        </authorList>
    </citation>
    <scope>NUCLEOTIDE SEQUENCE [LARGE SCALE GENOMIC DNA]</scope>
    <source>
        <strain evidence="5 6">CBS 131958</strain>
    </source>
</reference>
<dbReference type="OrthoDB" id="10267976at2759"/>
<accession>A0A0N1NVI8</accession>
<dbReference type="InterPro" id="IPR042183">
    <property type="entry name" value="MmgE/PrpD_sf_1"/>
</dbReference>
<organism evidence="5 6">
    <name type="scientific">Cyphellophora attinorum</name>
    <dbReference type="NCBI Taxonomy" id="1664694"/>
    <lineage>
        <taxon>Eukaryota</taxon>
        <taxon>Fungi</taxon>
        <taxon>Dikarya</taxon>
        <taxon>Ascomycota</taxon>
        <taxon>Pezizomycotina</taxon>
        <taxon>Eurotiomycetes</taxon>
        <taxon>Chaetothyriomycetidae</taxon>
        <taxon>Chaetothyriales</taxon>
        <taxon>Cyphellophoraceae</taxon>
        <taxon>Cyphellophora</taxon>
    </lineage>
</organism>
<dbReference type="EMBL" id="LFJN01000050">
    <property type="protein sequence ID" value="KPI34802.1"/>
    <property type="molecule type" value="Genomic_DNA"/>
</dbReference>
<evidence type="ECO:0000313" key="6">
    <source>
        <dbReference type="Proteomes" id="UP000038010"/>
    </source>
</evidence>
<dbReference type="AlphaFoldDB" id="A0A0N1NVI8"/>
<dbReference type="Proteomes" id="UP000038010">
    <property type="component" value="Unassembled WGS sequence"/>
</dbReference>
<sequence>MTRTTAEAASPSSEKAPGPTKQLCNWIPSISLDQVPDEVQTRAKHILLDGIATLLVGAHLPWSETAVRTVFSFEPPGSGACNVFGWGSETKITPLQAALLNSTFIQGFELDDWHSEAPLHSNSLLIPSLLAVAQHEASVSSNSGGRHITSGKDLLLAAIVGYEIGPRVGLALYGPNILSTGWHSGTVFGPPAVAGAVSKLLGLNPAQIEDAMGTACTQACGLMSAQFGSDAKRMQHGFAARNGLMGALLARGGYSGIKNVFEEPYGGFLEQFSKGNGKTPSFLPDEIVKNLEVDWKTKGVNMKPYASMAATHPTVDCVRILQERHSERFKDSNLDEIKSITLEMGSDAFHHGGFQATRPTTAVGAQMACMYVAATQLVDRQVLPPQFAKQSLDRNEIWSLVDKTRCVQNDNLGDGKFAQRMTVEFADGETATAEVQNARGVDPELSNEEVVTKWRDLTKDILDEERRKKIEELVLGLETCEDVDALIELLTPVVPSVLA</sequence>
<dbReference type="InterPro" id="IPR045337">
    <property type="entry name" value="MmgE_PrpD_C"/>
</dbReference>
<dbReference type="InterPro" id="IPR005656">
    <property type="entry name" value="MmgE_PrpD"/>
</dbReference>
<evidence type="ECO:0000259" key="4">
    <source>
        <dbReference type="Pfam" id="PF19305"/>
    </source>
</evidence>
<dbReference type="SUPFAM" id="SSF103378">
    <property type="entry name" value="2-methylcitrate dehydratase PrpD"/>
    <property type="match status" value="1"/>
</dbReference>
<evidence type="ECO:0000256" key="1">
    <source>
        <dbReference type="ARBA" id="ARBA00006174"/>
    </source>
</evidence>
<comment type="similarity">
    <text evidence="1">Belongs to the PrpD family.</text>
</comment>
<dbReference type="Pfam" id="PF19305">
    <property type="entry name" value="MmgE_PrpD_C"/>
    <property type="match status" value="1"/>
</dbReference>
<name>A0A0N1NVI8_9EURO</name>
<comment type="caution">
    <text evidence="5">The sequence shown here is derived from an EMBL/GenBank/DDBJ whole genome shotgun (WGS) entry which is preliminary data.</text>
</comment>
<dbReference type="Gene3D" id="1.10.4100.10">
    <property type="entry name" value="2-methylcitrate dehydratase PrpD"/>
    <property type="match status" value="1"/>
</dbReference>
<feature type="domain" description="MmgE/PrpD C-terminal" evidence="4">
    <location>
        <begin position="305"/>
        <end position="476"/>
    </location>
</feature>
<dbReference type="GeneID" id="28730850"/>
<protein>
    <submittedName>
        <fullName evidence="5">Cis-aconitate decarboxylase</fullName>
    </submittedName>
</protein>
<dbReference type="Pfam" id="PF03972">
    <property type="entry name" value="MmgE_PrpD_N"/>
    <property type="match status" value="1"/>
</dbReference>
<dbReference type="VEuPathDB" id="FungiDB:AB675_10215"/>
<dbReference type="STRING" id="1664694.A0A0N1NVI8"/>
<dbReference type="InterPro" id="IPR036148">
    <property type="entry name" value="MmgE/PrpD_sf"/>
</dbReference>
<dbReference type="PANTHER" id="PTHR16943:SF8">
    <property type="entry name" value="2-METHYLCITRATE DEHYDRATASE"/>
    <property type="match status" value="1"/>
</dbReference>